<keyword evidence="2" id="KW-1185">Reference proteome</keyword>
<protein>
    <recommendedName>
        <fullName evidence="3">Protein kinase domain-containing protein</fullName>
    </recommendedName>
</protein>
<dbReference type="Proteomes" id="UP000799291">
    <property type="component" value="Unassembled WGS sequence"/>
</dbReference>
<dbReference type="Gene3D" id="1.10.510.10">
    <property type="entry name" value="Transferase(Phosphotransferase) domain 1"/>
    <property type="match status" value="1"/>
</dbReference>
<name>A0A6G1JIT9_9PLEO</name>
<accession>A0A6G1JIT9</accession>
<dbReference type="AlphaFoldDB" id="A0A6G1JIT9"/>
<proteinExistence type="predicted"/>
<dbReference type="SUPFAM" id="SSF56112">
    <property type="entry name" value="Protein kinase-like (PK-like)"/>
    <property type="match status" value="1"/>
</dbReference>
<dbReference type="InterPro" id="IPR011009">
    <property type="entry name" value="Kinase-like_dom_sf"/>
</dbReference>
<feature type="non-terminal residue" evidence="1">
    <location>
        <position position="1"/>
    </location>
</feature>
<evidence type="ECO:0000313" key="2">
    <source>
        <dbReference type="Proteomes" id="UP000799291"/>
    </source>
</evidence>
<gene>
    <name evidence="1" type="ORF">K458DRAFT_289757</name>
</gene>
<sequence>GNTSIGMREKKNDSSEEDVMPLTELLRYMMYYEPKDRPSVQEVLAHPAMVYCRRS</sequence>
<reference evidence="1" key="1">
    <citation type="journal article" date="2020" name="Stud. Mycol.">
        <title>101 Dothideomycetes genomes: a test case for predicting lifestyles and emergence of pathogens.</title>
        <authorList>
            <person name="Haridas S."/>
            <person name="Albert R."/>
            <person name="Binder M."/>
            <person name="Bloem J."/>
            <person name="Labutti K."/>
            <person name="Salamov A."/>
            <person name="Andreopoulos B."/>
            <person name="Baker S."/>
            <person name="Barry K."/>
            <person name="Bills G."/>
            <person name="Bluhm B."/>
            <person name="Cannon C."/>
            <person name="Castanera R."/>
            <person name="Culley D."/>
            <person name="Daum C."/>
            <person name="Ezra D."/>
            <person name="Gonzalez J."/>
            <person name="Henrissat B."/>
            <person name="Kuo A."/>
            <person name="Liang C."/>
            <person name="Lipzen A."/>
            <person name="Lutzoni F."/>
            <person name="Magnuson J."/>
            <person name="Mondo S."/>
            <person name="Nolan M."/>
            <person name="Ohm R."/>
            <person name="Pangilinan J."/>
            <person name="Park H.-J."/>
            <person name="Ramirez L."/>
            <person name="Alfaro M."/>
            <person name="Sun H."/>
            <person name="Tritt A."/>
            <person name="Yoshinaga Y."/>
            <person name="Zwiers L.-H."/>
            <person name="Turgeon B."/>
            <person name="Goodwin S."/>
            <person name="Spatafora J."/>
            <person name="Crous P."/>
            <person name="Grigoriev I."/>
        </authorList>
    </citation>
    <scope>NUCLEOTIDE SEQUENCE</scope>
    <source>
        <strain evidence="1">CBS 122367</strain>
    </source>
</reference>
<organism evidence="1 2">
    <name type="scientific">Lentithecium fluviatile CBS 122367</name>
    <dbReference type="NCBI Taxonomy" id="1168545"/>
    <lineage>
        <taxon>Eukaryota</taxon>
        <taxon>Fungi</taxon>
        <taxon>Dikarya</taxon>
        <taxon>Ascomycota</taxon>
        <taxon>Pezizomycotina</taxon>
        <taxon>Dothideomycetes</taxon>
        <taxon>Pleosporomycetidae</taxon>
        <taxon>Pleosporales</taxon>
        <taxon>Massarineae</taxon>
        <taxon>Lentitheciaceae</taxon>
        <taxon>Lentithecium</taxon>
    </lineage>
</organism>
<dbReference type="OrthoDB" id="5979581at2759"/>
<dbReference type="EMBL" id="MU005571">
    <property type="protein sequence ID" value="KAF2690059.1"/>
    <property type="molecule type" value="Genomic_DNA"/>
</dbReference>
<evidence type="ECO:0000313" key="1">
    <source>
        <dbReference type="EMBL" id="KAF2690059.1"/>
    </source>
</evidence>
<evidence type="ECO:0008006" key="3">
    <source>
        <dbReference type="Google" id="ProtNLM"/>
    </source>
</evidence>